<protein>
    <submittedName>
        <fullName evidence="2">PucR family transcriptional regulator</fullName>
    </submittedName>
</protein>
<gene>
    <name evidence="2" type="ORF">GQ588_11880</name>
</gene>
<evidence type="ECO:0000259" key="1">
    <source>
        <dbReference type="Pfam" id="PF13556"/>
    </source>
</evidence>
<reference evidence="2 3" key="1">
    <citation type="submission" date="2019-12" db="EMBL/GenBank/DDBJ databases">
        <title>Sequence classification of anaerobic respiratory reductive dehalogenases: First we see many, then we see few.</title>
        <authorList>
            <person name="Molenda O."/>
            <person name="Puentes Jacome L.A."/>
            <person name="Cao X."/>
            <person name="Nesbo C.L."/>
            <person name="Tang S."/>
            <person name="Morson N."/>
            <person name="Patron J."/>
            <person name="Lomheim L."/>
            <person name="Wishart D.S."/>
            <person name="Edwards E.A."/>
        </authorList>
    </citation>
    <scope>NUCLEOTIDE SEQUENCE [LARGE SCALE GENOMIC DNA]</scope>
    <source>
        <strain evidence="2 3">12DCA</strain>
    </source>
</reference>
<dbReference type="Proteomes" id="UP000430508">
    <property type="component" value="Chromosome"/>
</dbReference>
<dbReference type="InterPro" id="IPR042070">
    <property type="entry name" value="PucR_C-HTH_sf"/>
</dbReference>
<dbReference type="AlphaFoldDB" id="A0A857DL35"/>
<dbReference type="InterPro" id="IPR025736">
    <property type="entry name" value="PucR_C-HTH_dom"/>
</dbReference>
<sequence>MKLNIWMLAQWLKEYDPILTMTGGADEIEGMQFLSSFSPKGRRHIYIGRAKDFLSGNTSEEVLLTHGNDVISLRSLDMDEISSKIIDCFEFYNNWESMVFESAQLEHPEQRIVDACNNLIGPILIVDLKLNLIAYSKNYKPGEINQFWDEYIKLNKSSLKSIHMMNSSNSIKLIPVRHNRLVYEEPVAAPYSYGIMVSYCDKDDNLIGQCVLCMNHPITPRELCLAKTIEAALASIAQNTTGSTFINFAQSIVFEALSSGSLAEYNQKKLIALMDWDEDVSYQVTVCKINGAPTNGNLMMYLSGLSECFKKTIGLIFQEQLVFCHQADAFAEDQLLSTIPSVIPLFVGVSAQFVNLGEVAIYHRQASIAVKRGIEQNKSLTHFRDCAIDVLVFEPDRDFCRHCVHPGVRYLKDYDDEYGTSYSLTLRNYLQSERSYLLTAQQLFIHRNTAVYRLEKINELYRFNLDDPEEREHILFSFRLLGC</sequence>
<organism evidence="2 3">
    <name type="scientific">Dehalobacter restrictus</name>
    <dbReference type="NCBI Taxonomy" id="55583"/>
    <lineage>
        <taxon>Bacteria</taxon>
        <taxon>Bacillati</taxon>
        <taxon>Bacillota</taxon>
        <taxon>Clostridia</taxon>
        <taxon>Eubacteriales</taxon>
        <taxon>Desulfitobacteriaceae</taxon>
        <taxon>Dehalobacter</taxon>
    </lineage>
</organism>
<feature type="domain" description="PucR C-terminal helix-turn-helix" evidence="1">
    <location>
        <begin position="425"/>
        <end position="479"/>
    </location>
</feature>
<name>A0A857DL35_9FIRM</name>
<evidence type="ECO:0000313" key="2">
    <source>
        <dbReference type="EMBL" id="QHA01288.1"/>
    </source>
</evidence>
<proteinExistence type="predicted"/>
<evidence type="ECO:0000313" key="3">
    <source>
        <dbReference type="Proteomes" id="UP000430508"/>
    </source>
</evidence>
<dbReference type="Gene3D" id="1.10.10.2840">
    <property type="entry name" value="PucR C-terminal helix-turn-helix domain"/>
    <property type="match status" value="1"/>
</dbReference>
<accession>A0A857DL35</accession>
<dbReference type="EMBL" id="CP046996">
    <property type="protein sequence ID" value="QHA01288.1"/>
    <property type="molecule type" value="Genomic_DNA"/>
</dbReference>
<dbReference type="InterPro" id="IPR051448">
    <property type="entry name" value="CdaR-like_regulators"/>
</dbReference>
<dbReference type="PANTHER" id="PTHR33744">
    <property type="entry name" value="CARBOHYDRATE DIACID REGULATOR"/>
    <property type="match status" value="1"/>
</dbReference>
<dbReference type="Pfam" id="PF13556">
    <property type="entry name" value="HTH_30"/>
    <property type="match status" value="1"/>
</dbReference>
<dbReference type="RefSeq" id="WP_019225304.1">
    <property type="nucleotide sequence ID" value="NZ_CP046996.1"/>
</dbReference>